<dbReference type="GO" id="GO:0043565">
    <property type="term" value="F:sequence-specific DNA binding"/>
    <property type="evidence" value="ECO:0007669"/>
    <property type="project" value="InterPro"/>
</dbReference>
<dbReference type="SMART" id="SM00342">
    <property type="entry name" value="HTH_ARAC"/>
    <property type="match status" value="1"/>
</dbReference>
<reference evidence="2" key="1">
    <citation type="journal article" date="2014" name="Int. J. Syst. Evol. Microbiol.">
        <title>Complete genome sequence of Corynebacterium casei LMG S-19264T (=DSM 44701T), isolated from a smear-ripened cheese.</title>
        <authorList>
            <consortium name="US DOE Joint Genome Institute (JGI-PGF)"/>
            <person name="Walter F."/>
            <person name="Albersmeier A."/>
            <person name="Kalinowski J."/>
            <person name="Ruckert C."/>
        </authorList>
    </citation>
    <scope>NUCLEOTIDE SEQUENCE</scope>
    <source>
        <strain evidence="2">CGMCC 1.10998</strain>
    </source>
</reference>
<protein>
    <recommendedName>
        <fullName evidence="1">HTH araC/xylS-type domain-containing protein</fullName>
    </recommendedName>
</protein>
<accession>A0A916XDS3</accession>
<evidence type="ECO:0000313" key="2">
    <source>
        <dbReference type="EMBL" id="GGC64461.1"/>
    </source>
</evidence>
<dbReference type="EMBL" id="BMED01000001">
    <property type="protein sequence ID" value="GGC64461.1"/>
    <property type="molecule type" value="Genomic_DNA"/>
</dbReference>
<dbReference type="AlphaFoldDB" id="A0A916XDS3"/>
<keyword evidence="3" id="KW-1185">Reference proteome</keyword>
<dbReference type="Gene3D" id="1.10.10.60">
    <property type="entry name" value="Homeodomain-like"/>
    <property type="match status" value="1"/>
</dbReference>
<sequence length="251" mass="28727">MTALEYKISRPIKELSPFVESFWMIVNESEDSHKVTVMPDGRVDIHFFYSDREAFHASIAGLEHAPSQTEIPARSVMFAVSFKLLAMEYVLGASVAALVNDRALLPDDFWGICKDDLDDFDQFCRKLSDRIHQLIRAGNKPVDPRKLKMNDAIYASKGAASVQAISEAAHWSSRQINRYFNQWFGLSLKAYCSILRFRASFAQISEGKLFPEDFFADQAHFIKEVKKYSGYTPKELYKNKDGRFIQLSTLK</sequence>
<evidence type="ECO:0000259" key="1">
    <source>
        <dbReference type="PROSITE" id="PS01124"/>
    </source>
</evidence>
<dbReference type="Proteomes" id="UP000637423">
    <property type="component" value="Unassembled WGS sequence"/>
</dbReference>
<proteinExistence type="predicted"/>
<dbReference type="Pfam" id="PF20240">
    <property type="entry name" value="DUF6597"/>
    <property type="match status" value="1"/>
</dbReference>
<dbReference type="InterPro" id="IPR018060">
    <property type="entry name" value="HTH_AraC"/>
</dbReference>
<dbReference type="InterPro" id="IPR046532">
    <property type="entry name" value="DUF6597"/>
</dbReference>
<name>A0A916XDS3_9BURK</name>
<evidence type="ECO:0000313" key="3">
    <source>
        <dbReference type="Proteomes" id="UP000637423"/>
    </source>
</evidence>
<comment type="caution">
    <text evidence="2">The sequence shown here is derived from an EMBL/GenBank/DDBJ whole genome shotgun (WGS) entry which is preliminary data.</text>
</comment>
<feature type="domain" description="HTH araC/xylS-type" evidence="1">
    <location>
        <begin position="215"/>
        <end position="239"/>
    </location>
</feature>
<organism evidence="2 3">
    <name type="scientific">Undibacterium terreum</name>
    <dbReference type="NCBI Taxonomy" id="1224302"/>
    <lineage>
        <taxon>Bacteria</taxon>
        <taxon>Pseudomonadati</taxon>
        <taxon>Pseudomonadota</taxon>
        <taxon>Betaproteobacteria</taxon>
        <taxon>Burkholderiales</taxon>
        <taxon>Oxalobacteraceae</taxon>
        <taxon>Undibacterium</taxon>
    </lineage>
</organism>
<gene>
    <name evidence="2" type="ORF">GCM10011396_09290</name>
</gene>
<reference evidence="2" key="2">
    <citation type="submission" date="2020-09" db="EMBL/GenBank/DDBJ databases">
        <authorList>
            <person name="Sun Q."/>
            <person name="Zhou Y."/>
        </authorList>
    </citation>
    <scope>NUCLEOTIDE SEQUENCE</scope>
    <source>
        <strain evidence="2">CGMCC 1.10998</strain>
    </source>
</reference>
<dbReference type="PROSITE" id="PS01124">
    <property type="entry name" value="HTH_ARAC_FAMILY_2"/>
    <property type="match status" value="1"/>
</dbReference>
<dbReference type="RefSeq" id="WP_188564780.1">
    <property type="nucleotide sequence ID" value="NZ_BMED01000001.1"/>
</dbReference>
<dbReference type="GO" id="GO:0003700">
    <property type="term" value="F:DNA-binding transcription factor activity"/>
    <property type="evidence" value="ECO:0007669"/>
    <property type="project" value="InterPro"/>
</dbReference>